<sequence length="262" mass="27692">MDYDHVNVYTADNVYAQGSTINFSWSTSYQTISVTLWQNDNDTFSYLLKEVPAVSTLAWYVDLYGRFDLDAGEVFFLTVWDEGADSDDQFSSHYFNITGPDPPRSTSSAASSTTAFSIPGGDNGKATSTSAGSTASPTSSKAASNSSSSSSGLSSGAKAGIGVGVGVGVLGIAIGAALAFFYRRRSRKSETNASQSVGEWASTQQAAPSPYSDNYGSPPMAKYAYQPLGYQDPPIGQQWPGHGPQEMSGVQQDSVELPNSPK</sequence>
<evidence type="ECO:0000256" key="4">
    <source>
        <dbReference type="ARBA" id="ARBA00023136"/>
    </source>
</evidence>
<organism evidence="7 8">
    <name type="scientific">Saxophila tyrrhenica</name>
    <dbReference type="NCBI Taxonomy" id="1690608"/>
    <lineage>
        <taxon>Eukaryota</taxon>
        <taxon>Fungi</taxon>
        <taxon>Dikarya</taxon>
        <taxon>Ascomycota</taxon>
        <taxon>Pezizomycotina</taxon>
        <taxon>Dothideomycetes</taxon>
        <taxon>Dothideomycetidae</taxon>
        <taxon>Mycosphaerellales</taxon>
        <taxon>Extremaceae</taxon>
        <taxon>Saxophila</taxon>
    </lineage>
</organism>
<gene>
    <name evidence="7" type="ORF">LTR77_006168</name>
</gene>
<feature type="compositionally biased region" description="Low complexity" evidence="5">
    <location>
        <begin position="124"/>
        <end position="155"/>
    </location>
</feature>
<feature type="compositionally biased region" description="Polar residues" evidence="5">
    <location>
        <begin position="191"/>
        <end position="215"/>
    </location>
</feature>
<protein>
    <submittedName>
        <fullName evidence="7">Uncharacterized protein</fullName>
    </submittedName>
</protein>
<feature type="transmembrane region" description="Helical" evidence="6">
    <location>
        <begin position="159"/>
        <end position="182"/>
    </location>
</feature>
<feature type="compositionally biased region" description="Low complexity" evidence="5">
    <location>
        <begin position="105"/>
        <end position="115"/>
    </location>
</feature>
<keyword evidence="4 6" id="KW-0472">Membrane</keyword>
<dbReference type="GO" id="GO:0071944">
    <property type="term" value="C:cell periphery"/>
    <property type="evidence" value="ECO:0007669"/>
    <property type="project" value="UniProtKB-ARBA"/>
</dbReference>
<proteinExistence type="predicted"/>
<keyword evidence="3 6" id="KW-1133">Transmembrane helix</keyword>
<dbReference type="GeneID" id="89927508"/>
<dbReference type="PANTHER" id="PTHR15549">
    <property type="entry name" value="PAIRED IMMUNOGLOBULIN-LIKE TYPE 2 RECEPTOR"/>
    <property type="match status" value="1"/>
</dbReference>
<evidence type="ECO:0000256" key="5">
    <source>
        <dbReference type="SAM" id="MobiDB-lite"/>
    </source>
</evidence>
<comment type="subcellular location">
    <subcellularLocation>
        <location evidence="1">Membrane</location>
        <topology evidence="1">Single-pass membrane protein</topology>
    </subcellularLocation>
</comment>
<dbReference type="AlphaFoldDB" id="A0AAV9PA63"/>
<keyword evidence="2 6" id="KW-0812">Transmembrane</keyword>
<dbReference type="GO" id="GO:0016020">
    <property type="term" value="C:membrane"/>
    <property type="evidence" value="ECO:0007669"/>
    <property type="project" value="UniProtKB-SubCell"/>
</dbReference>
<keyword evidence="8" id="KW-1185">Reference proteome</keyword>
<dbReference type="RefSeq" id="XP_064658325.1">
    <property type="nucleotide sequence ID" value="XM_064803410.1"/>
</dbReference>
<accession>A0AAV9PA63</accession>
<dbReference type="EMBL" id="JAVRRT010000009">
    <property type="protein sequence ID" value="KAK5168859.1"/>
    <property type="molecule type" value="Genomic_DNA"/>
</dbReference>
<evidence type="ECO:0000256" key="2">
    <source>
        <dbReference type="ARBA" id="ARBA00022692"/>
    </source>
</evidence>
<evidence type="ECO:0000313" key="7">
    <source>
        <dbReference type="EMBL" id="KAK5168859.1"/>
    </source>
</evidence>
<name>A0AAV9PA63_9PEZI</name>
<dbReference type="Proteomes" id="UP001337655">
    <property type="component" value="Unassembled WGS sequence"/>
</dbReference>
<reference evidence="7 8" key="1">
    <citation type="submission" date="2023-08" db="EMBL/GenBank/DDBJ databases">
        <title>Black Yeasts Isolated from many extreme environments.</title>
        <authorList>
            <person name="Coleine C."/>
            <person name="Stajich J.E."/>
            <person name="Selbmann L."/>
        </authorList>
    </citation>
    <scope>NUCLEOTIDE SEQUENCE [LARGE SCALE GENOMIC DNA]</scope>
    <source>
        <strain evidence="7 8">CCFEE 5935</strain>
    </source>
</reference>
<dbReference type="PANTHER" id="PTHR15549:SF26">
    <property type="entry name" value="AXIAL BUDDING PATTERN PROTEIN 2-RELATED"/>
    <property type="match status" value="1"/>
</dbReference>
<evidence type="ECO:0000256" key="6">
    <source>
        <dbReference type="SAM" id="Phobius"/>
    </source>
</evidence>
<evidence type="ECO:0000256" key="3">
    <source>
        <dbReference type="ARBA" id="ARBA00022989"/>
    </source>
</evidence>
<feature type="region of interest" description="Disordered" evidence="5">
    <location>
        <begin position="91"/>
        <end position="155"/>
    </location>
</feature>
<evidence type="ECO:0000256" key="1">
    <source>
        <dbReference type="ARBA" id="ARBA00004167"/>
    </source>
</evidence>
<evidence type="ECO:0000313" key="8">
    <source>
        <dbReference type="Proteomes" id="UP001337655"/>
    </source>
</evidence>
<feature type="region of interest" description="Disordered" evidence="5">
    <location>
        <begin position="190"/>
        <end position="262"/>
    </location>
</feature>
<dbReference type="InterPro" id="IPR051694">
    <property type="entry name" value="Immunoregulatory_rcpt-like"/>
</dbReference>
<comment type="caution">
    <text evidence="7">The sequence shown here is derived from an EMBL/GenBank/DDBJ whole genome shotgun (WGS) entry which is preliminary data.</text>
</comment>